<dbReference type="HOGENOM" id="CLU_381236_0_0_6"/>
<organism evidence="2">
    <name type="scientific">Pseudomonas moraviensis R28-S</name>
    <dbReference type="NCBI Taxonomy" id="1395516"/>
    <lineage>
        <taxon>Bacteria</taxon>
        <taxon>Pseudomonadati</taxon>
        <taxon>Pseudomonadota</taxon>
        <taxon>Gammaproteobacteria</taxon>
        <taxon>Pseudomonadales</taxon>
        <taxon>Pseudomonadaceae</taxon>
        <taxon>Pseudomonas</taxon>
    </lineage>
</organism>
<dbReference type="PATRIC" id="fig|1395516.4.peg.3739"/>
<feature type="transmembrane region" description="Helical" evidence="1">
    <location>
        <begin position="662"/>
        <end position="683"/>
    </location>
</feature>
<keyword evidence="1" id="KW-1133">Transmembrane helix</keyword>
<dbReference type="EMBL" id="AYMZ01000008">
    <property type="protein sequence ID" value="ETF06826.1"/>
    <property type="molecule type" value="Genomic_DNA"/>
</dbReference>
<keyword evidence="1" id="KW-0472">Membrane</keyword>
<gene>
    <name evidence="2" type="ORF">PMO01_18425</name>
</gene>
<dbReference type="AlphaFoldDB" id="V8R3X6"/>
<feature type="transmembrane region" description="Helical" evidence="1">
    <location>
        <begin position="120"/>
        <end position="139"/>
    </location>
</feature>
<feature type="transmembrane region" description="Helical" evidence="1">
    <location>
        <begin position="545"/>
        <end position="568"/>
    </location>
</feature>
<accession>V8R3X6</accession>
<feature type="transmembrane region" description="Helical" evidence="1">
    <location>
        <begin position="94"/>
        <end position="114"/>
    </location>
</feature>
<name>V8R3X6_9PSED</name>
<evidence type="ECO:0000313" key="2">
    <source>
        <dbReference type="EMBL" id="ETF06826.1"/>
    </source>
</evidence>
<sequence length="726" mass="80489">MAKNSKILLSVSDATDKKVTEIGAAFLGSQFDINVSDTSELQNSESAFTALLGGQHYVSQKIIGWLFVAVGAIGYLFLLWAGAIKGKFIEGSSAVFLVIMLCIGASCITGHFYIFLGLLVFLAATMGTVFFFPLISFIGDISSDVKSEQTNFSMDARAFADAATTYLIKSNMQDLVARKSLLVETGNVNKSGITNKYEIGEEKFQTCLENTIAPAVNYKFYVQPEFEITQKCVFKELDYKEYRIGSISDSKLSDVSKNLIAAIHAESPAARDLAFDMLNTVCSGVYSVDEDSVDGYLSICLDMTKEGRVVLDGEGLASTVKAESSRDFDEIKNRRTQISERLAAVAFKEQITNANKVDKSTVENIGYDNMFAAFNVGEVYRAAYKAAGNEVLDININLDVAIRKSSFKQFFGIEENLDLFGGNGSIDSFGIVEYEQQFQQNESFREYVLKTVNIISGDSATDIGATYEDCFKKDFCNSGTSNIFSPLFKVAHRVAAVLGVYMITSEALSSYYEKLKETAREDNDRVNQIHYGAKQQAWKSESNRALFLMGMIFICFLYLMRVLFVTYIENLLKAMLVFFIMKEALALSIMFALLSYFIKDDGKSFNQMLKVYGFYDCLFRVPLVIIGWFCGLLTLKIIMPLCALILNWMYGPSTSVEAIGDLGYSLFYILIYTIGYIASFIVAANTTNTLAEKCIKEFAHDGGSFSEGASQQAQADIKKALAMTVR</sequence>
<feature type="transmembrane region" description="Helical" evidence="1">
    <location>
        <begin position="62"/>
        <end position="82"/>
    </location>
</feature>
<feature type="transmembrane region" description="Helical" evidence="1">
    <location>
        <begin position="619"/>
        <end position="650"/>
    </location>
</feature>
<evidence type="ECO:0000256" key="1">
    <source>
        <dbReference type="SAM" id="Phobius"/>
    </source>
</evidence>
<comment type="caution">
    <text evidence="2">The sequence shown here is derived from an EMBL/GenBank/DDBJ whole genome shotgun (WGS) entry which is preliminary data.</text>
</comment>
<reference evidence="2" key="1">
    <citation type="journal article" date="2014" name="Genome Announc.">
        <title>Draft Genome Sequence of Pseudomonas moraviensis R28-S.</title>
        <authorList>
            <person name="Hunter S.S."/>
            <person name="Yano H."/>
            <person name="Loftie-Eaton W."/>
            <person name="Hughes J."/>
            <person name="De Gelder L."/>
            <person name="Stragier P."/>
            <person name="De Vos P."/>
            <person name="Settles M.L."/>
            <person name="Top E.M."/>
        </authorList>
    </citation>
    <scope>NUCLEOTIDE SEQUENCE [LARGE SCALE GENOMIC DNA]</scope>
    <source>
        <strain evidence="2">R28-S</strain>
    </source>
</reference>
<proteinExistence type="predicted"/>
<feature type="transmembrane region" description="Helical" evidence="1">
    <location>
        <begin position="574"/>
        <end position="598"/>
    </location>
</feature>
<protein>
    <submittedName>
        <fullName evidence="2">Uncharacterized protein</fullName>
    </submittedName>
</protein>
<dbReference type="Proteomes" id="UP000024771">
    <property type="component" value="Chromosome"/>
</dbReference>
<keyword evidence="1" id="KW-0812">Transmembrane</keyword>